<dbReference type="NCBIfam" id="TIGR02433">
    <property type="entry name" value="lysidine_TilS_C"/>
    <property type="match status" value="1"/>
</dbReference>
<evidence type="ECO:0000256" key="8">
    <source>
        <dbReference type="HAMAP-Rule" id="MF_01161"/>
    </source>
</evidence>
<comment type="subcellular location">
    <subcellularLocation>
        <location evidence="1 8">Cytoplasm</location>
    </subcellularLocation>
</comment>
<evidence type="ECO:0000313" key="11">
    <source>
        <dbReference type="Proteomes" id="UP000230859"/>
    </source>
</evidence>
<evidence type="ECO:0000256" key="2">
    <source>
        <dbReference type="ARBA" id="ARBA00022490"/>
    </source>
</evidence>
<comment type="similarity">
    <text evidence="8">Belongs to the tRNA(Ile)-lysidine synthase family.</text>
</comment>
<dbReference type="InterPro" id="IPR012094">
    <property type="entry name" value="tRNA_Ile_lys_synt"/>
</dbReference>
<dbReference type="InterPro" id="IPR011063">
    <property type="entry name" value="TilS/TtcA_N"/>
</dbReference>
<dbReference type="GO" id="GO:0032267">
    <property type="term" value="F:tRNA(Ile)-lysidine synthase activity"/>
    <property type="evidence" value="ECO:0007669"/>
    <property type="project" value="UniProtKB-EC"/>
</dbReference>
<keyword evidence="5 8" id="KW-0547">Nucleotide-binding</keyword>
<comment type="domain">
    <text evidence="8">The N-terminal region contains the highly conserved SGGXDS motif, predicted to be a P-loop motif involved in ATP binding.</text>
</comment>
<dbReference type="EMBL" id="PCVY01000076">
    <property type="protein sequence ID" value="PIQ84980.1"/>
    <property type="molecule type" value="Genomic_DNA"/>
</dbReference>
<evidence type="ECO:0000256" key="3">
    <source>
        <dbReference type="ARBA" id="ARBA00022598"/>
    </source>
</evidence>
<dbReference type="CDD" id="cd01992">
    <property type="entry name" value="TilS_N"/>
    <property type="match status" value="1"/>
</dbReference>
<keyword evidence="2 8" id="KW-0963">Cytoplasm</keyword>
<evidence type="ECO:0000259" key="9">
    <source>
        <dbReference type="SMART" id="SM00977"/>
    </source>
</evidence>
<dbReference type="PANTHER" id="PTHR43033:SF1">
    <property type="entry name" value="TRNA(ILE)-LYSIDINE SYNTHASE-RELATED"/>
    <property type="match status" value="1"/>
</dbReference>
<dbReference type="SUPFAM" id="SSF52402">
    <property type="entry name" value="Adenine nucleotide alpha hydrolases-like"/>
    <property type="match status" value="1"/>
</dbReference>
<dbReference type="GO" id="GO:0006400">
    <property type="term" value="P:tRNA modification"/>
    <property type="evidence" value="ECO:0007669"/>
    <property type="project" value="UniProtKB-UniRule"/>
</dbReference>
<dbReference type="Pfam" id="PF11734">
    <property type="entry name" value="TilS_C"/>
    <property type="match status" value="1"/>
</dbReference>
<feature type="domain" description="Lysidine-tRNA(Ile) synthetase C-terminal" evidence="9">
    <location>
        <begin position="386"/>
        <end position="458"/>
    </location>
</feature>
<dbReference type="InterPro" id="IPR012795">
    <property type="entry name" value="tRNA_Ile_lys_synt_N"/>
</dbReference>
<evidence type="ECO:0000256" key="1">
    <source>
        <dbReference type="ARBA" id="ARBA00004496"/>
    </source>
</evidence>
<evidence type="ECO:0000256" key="5">
    <source>
        <dbReference type="ARBA" id="ARBA00022741"/>
    </source>
</evidence>
<gene>
    <name evidence="8 10" type="primary">tilS</name>
    <name evidence="10" type="ORF">COV74_10280</name>
</gene>
<dbReference type="Proteomes" id="UP000230859">
    <property type="component" value="Unassembled WGS sequence"/>
</dbReference>
<keyword evidence="3 8" id="KW-0436">Ligase</keyword>
<keyword evidence="6 8" id="KW-0067">ATP-binding</keyword>
<proteinExistence type="inferred from homology"/>
<dbReference type="PANTHER" id="PTHR43033">
    <property type="entry name" value="TRNA(ILE)-LYSIDINE SYNTHASE-RELATED"/>
    <property type="match status" value="1"/>
</dbReference>
<accession>A0A2H0LKN1</accession>
<dbReference type="SUPFAM" id="SSF82829">
    <property type="entry name" value="MesJ substrate recognition domain-like"/>
    <property type="match status" value="1"/>
</dbReference>
<name>A0A2H0LKN1_9BACT</name>
<dbReference type="SUPFAM" id="SSF56037">
    <property type="entry name" value="PheT/TilS domain"/>
    <property type="match status" value="1"/>
</dbReference>
<dbReference type="Gene3D" id="3.40.50.620">
    <property type="entry name" value="HUPs"/>
    <property type="match status" value="1"/>
</dbReference>
<dbReference type="NCBIfam" id="TIGR02432">
    <property type="entry name" value="lysidine_TilS_N"/>
    <property type="match status" value="1"/>
</dbReference>
<comment type="caution">
    <text evidence="10">The sequence shown here is derived from an EMBL/GenBank/DDBJ whole genome shotgun (WGS) entry which is preliminary data.</text>
</comment>
<comment type="catalytic activity">
    <reaction evidence="7 8">
        <text>cytidine(34) in tRNA(Ile2) + L-lysine + ATP = lysidine(34) in tRNA(Ile2) + AMP + diphosphate + H(+)</text>
        <dbReference type="Rhea" id="RHEA:43744"/>
        <dbReference type="Rhea" id="RHEA-COMP:10625"/>
        <dbReference type="Rhea" id="RHEA-COMP:10670"/>
        <dbReference type="ChEBI" id="CHEBI:15378"/>
        <dbReference type="ChEBI" id="CHEBI:30616"/>
        <dbReference type="ChEBI" id="CHEBI:32551"/>
        <dbReference type="ChEBI" id="CHEBI:33019"/>
        <dbReference type="ChEBI" id="CHEBI:82748"/>
        <dbReference type="ChEBI" id="CHEBI:83665"/>
        <dbReference type="ChEBI" id="CHEBI:456215"/>
        <dbReference type="EC" id="6.3.4.19"/>
    </reaction>
</comment>
<dbReference type="Gene3D" id="1.20.59.20">
    <property type="match status" value="1"/>
</dbReference>
<keyword evidence="4 8" id="KW-0819">tRNA processing</keyword>
<dbReference type="Pfam" id="PF01171">
    <property type="entry name" value="ATP_bind_3"/>
    <property type="match status" value="1"/>
</dbReference>
<evidence type="ECO:0000256" key="7">
    <source>
        <dbReference type="ARBA" id="ARBA00048539"/>
    </source>
</evidence>
<protein>
    <recommendedName>
        <fullName evidence="8">tRNA(Ile)-lysidine synthase</fullName>
        <ecNumber evidence="8">6.3.4.19</ecNumber>
    </recommendedName>
    <alternativeName>
        <fullName evidence="8">tRNA(Ile)-2-lysyl-cytidine synthase</fullName>
    </alternativeName>
    <alternativeName>
        <fullName evidence="8">tRNA(Ile)-lysidine synthetase</fullName>
    </alternativeName>
</protein>
<feature type="binding site" evidence="8">
    <location>
        <begin position="27"/>
        <end position="32"/>
    </location>
    <ligand>
        <name>ATP</name>
        <dbReference type="ChEBI" id="CHEBI:30616"/>
    </ligand>
</feature>
<dbReference type="InterPro" id="IPR014729">
    <property type="entry name" value="Rossmann-like_a/b/a_fold"/>
</dbReference>
<organism evidence="10 11">
    <name type="scientific">Candidatus Abzuiibacterium crystallinum</name>
    <dbReference type="NCBI Taxonomy" id="1974748"/>
    <lineage>
        <taxon>Bacteria</taxon>
        <taxon>Pseudomonadati</taxon>
        <taxon>Candidatus Omnitrophota</taxon>
        <taxon>Candidatus Abzuiibacterium</taxon>
    </lineage>
</organism>
<dbReference type="GO" id="GO:0005737">
    <property type="term" value="C:cytoplasm"/>
    <property type="evidence" value="ECO:0007669"/>
    <property type="project" value="UniProtKB-SubCell"/>
</dbReference>
<dbReference type="AlphaFoldDB" id="A0A2H0LKN1"/>
<evidence type="ECO:0000256" key="4">
    <source>
        <dbReference type="ARBA" id="ARBA00022694"/>
    </source>
</evidence>
<sequence>MIEKAFQKTLNQYHMLARTKRLWVAISGGPDSTALLHLILPVARKENLSLGLVHVNHGLRGKEAHRDQKAVRQLAKSLGLPVWCGSVDVKRQAKQKKLSIEEAARDLRYDFFIKHARQNHIDTIALGHTLDDQAETVFMRFLTGAGLQGLGGSRPVFHRDGIRFIRPLIKIPKETLLQFLRKKKISFQSDSSNQDTRFLRNMIRHKIMPLLESLKPGSRKTLARLPETIHADLDFVQAAAKKQYDRLAVLKEGAVSFPRTAFQKLPPAIQFRLIQSALHQMGISEFAFCHWQSFESLFNLHRNFELNFPGPMICRVNESTLQLSRPRAVQKKRRAVKKRLSLNQRLPLSSTGAWIACDLLAHKPRQLKRKKEIAAVMDKDKLEFPLQLRTRLPGDRFTPLGQSVSMKLKDYLIRHKVPREWRDQILLVLSRGEIVWVGGVGMSDKVKVVPETKSCIALRLGPSFPLPALS</sequence>
<comment type="function">
    <text evidence="8">Ligates lysine onto the cytidine present at position 34 of the AUA codon-specific tRNA(Ile) that contains the anticodon CAU, in an ATP-dependent manner. Cytidine is converted to lysidine, thus changing the amino acid specificity of the tRNA from methionine to isoleucine.</text>
</comment>
<evidence type="ECO:0000313" key="10">
    <source>
        <dbReference type="EMBL" id="PIQ84980.1"/>
    </source>
</evidence>
<dbReference type="EC" id="6.3.4.19" evidence="8"/>
<dbReference type="InterPro" id="IPR012796">
    <property type="entry name" value="Lysidine-tRNA-synth_C"/>
</dbReference>
<dbReference type="HAMAP" id="MF_01161">
    <property type="entry name" value="tRNA_Ile_lys_synt"/>
    <property type="match status" value="1"/>
</dbReference>
<dbReference type="SMART" id="SM00977">
    <property type="entry name" value="TilS_C"/>
    <property type="match status" value="1"/>
</dbReference>
<dbReference type="GO" id="GO:0005524">
    <property type="term" value="F:ATP binding"/>
    <property type="evidence" value="ECO:0007669"/>
    <property type="project" value="UniProtKB-UniRule"/>
</dbReference>
<reference evidence="10 11" key="1">
    <citation type="submission" date="2017-09" db="EMBL/GenBank/DDBJ databases">
        <title>Depth-based differentiation of microbial function through sediment-hosted aquifers and enrichment of novel symbionts in the deep terrestrial subsurface.</title>
        <authorList>
            <person name="Probst A.J."/>
            <person name="Ladd B."/>
            <person name="Jarett J.K."/>
            <person name="Geller-Mcgrath D.E."/>
            <person name="Sieber C.M."/>
            <person name="Emerson J.B."/>
            <person name="Anantharaman K."/>
            <person name="Thomas B.C."/>
            <person name="Malmstrom R."/>
            <person name="Stieglmeier M."/>
            <person name="Klingl A."/>
            <person name="Woyke T."/>
            <person name="Ryan C.M."/>
            <person name="Banfield J.F."/>
        </authorList>
    </citation>
    <scope>NUCLEOTIDE SEQUENCE [LARGE SCALE GENOMIC DNA]</scope>
    <source>
        <strain evidence="10">CG11_big_fil_rev_8_21_14_0_20_45_26</strain>
    </source>
</reference>
<evidence type="ECO:0000256" key="6">
    <source>
        <dbReference type="ARBA" id="ARBA00022840"/>
    </source>
</evidence>